<reference evidence="2 3" key="1">
    <citation type="submission" date="2019-09" db="EMBL/GenBank/DDBJ databases">
        <title>A chromosome-level genome assembly of the Chinese tupelo Nyssa sinensis.</title>
        <authorList>
            <person name="Yang X."/>
            <person name="Kang M."/>
            <person name="Yang Y."/>
            <person name="Xiong H."/>
            <person name="Wang M."/>
            <person name="Zhang Z."/>
            <person name="Wang Z."/>
            <person name="Wu H."/>
            <person name="Ma T."/>
            <person name="Liu J."/>
            <person name="Xi Z."/>
        </authorList>
    </citation>
    <scope>NUCLEOTIDE SEQUENCE [LARGE SCALE GENOMIC DNA]</scope>
    <source>
        <strain evidence="2">J267</strain>
        <tissue evidence="2">Leaf</tissue>
    </source>
</reference>
<evidence type="ECO:0000313" key="2">
    <source>
        <dbReference type="EMBL" id="KAA8534369.1"/>
    </source>
</evidence>
<evidence type="ECO:0008006" key="4">
    <source>
        <dbReference type="Google" id="ProtNLM"/>
    </source>
</evidence>
<gene>
    <name evidence="2" type="ORF">F0562_031880</name>
</gene>
<dbReference type="Proteomes" id="UP000325577">
    <property type="component" value="Linkage Group LG18"/>
</dbReference>
<keyword evidence="3" id="KW-1185">Reference proteome</keyword>
<proteinExistence type="predicted"/>
<feature type="compositionally biased region" description="Low complexity" evidence="1">
    <location>
        <begin position="262"/>
        <end position="277"/>
    </location>
</feature>
<accession>A0A5J5AV81</accession>
<dbReference type="PANTHER" id="PTHR47481">
    <property type="match status" value="1"/>
</dbReference>
<evidence type="ECO:0000256" key="1">
    <source>
        <dbReference type="SAM" id="MobiDB-lite"/>
    </source>
</evidence>
<sequence length="363" mass="40217">MLPYLKGQRVYGYIDGTIRQLEKTITTSDGSTTPNPLYDIWETQDNLIISCINSSLSDEVLAQVAHCSTSAEVWMALSSAFASQSRAKVVHVLSQLSTLRKGNQSATNYFMTIKRLTDELAIAGQALNCDDIITYLLAGLGPEYASLVSMVSHRDNSLTLEELYSMLLMCEARIQHNNQIPSLPVASANVATRQQYFSGGRGRGNLSAPRGRGRNPFNGKRGGGRGNTSIWCQLCDKPGHTASRCWKRFDPHFLTPPPRPNPQANLPSNQSQQQSTEQEWHPDTESHVIIVAPNVKRVEPERKHILNLLDLISKYGFSPSPSTTSPPSPAAVAKITAATTTLLPRCYRLHHNHYLSFKNFNQL</sequence>
<dbReference type="EMBL" id="CM018041">
    <property type="protein sequence ID" value="KAA8534369.1"/>
    <property type="molecule type" value="Genomic_DNA"/>
</dbReference>
<protein>
    <recommendedName>
        <fullName evidence="4">CCHC-type domain-containing protein</fullName>
    </recommendedName>
</protein>
<feature type="region of interest" description="Disordered" evidence="1">
    <location>
        <begin position="251"/>
        <end position="284"/>
    </location>
</feature>
<dbReference type="Pfam" id="PF14223">
    <property type="entry name" value="Retrotran_gag_2"/>
    <property type="match status" value="1"/>
</dbReference>
<name>A0A5J5AV81_9ASTE</name>
<feature type="region of interest" description="Disordered" evidence="1">
    <location>
        <begin position="197"/>
        <end position="222"/>
    </location>
</feature>
<evidence type="ECO:0000313" key="3">
    <source>
        <dbReference type="Proteomes" id="UP000325577"/>
    </source>
</evidence>
<dbReference type="PANTHER" id="PTHR47481:SF2">
    <property type="entry name" value="RETROTRANSPOSON GAG DOMAIN-CONTAINING PROTEIN"/>
    <property type="match status" value="1"/>
</dbReference>
<organism evidence="2 3">
    <name type="scientific">Nyssa sinensis</name>
    <dbReference type="NCBI Taxonomy" id="561372"/>
    <lineage>
        <taxon>Eukaryota</taxon>
        <taxon>Viridiplantae</taxon>
        <taxon>Streptophyta</taxon>
        <taxon>Embryophyta</taxon>
        <taxon>Tracheophyta</taxon>
        <taxon>Spermatophyta</taxon>
        <taxon>Magnoliopsida</taxon>
        <taxon>eudicotyledons</taxon>
        <taxon>Gunneridae</taxon>
        <taxon>Pentapetalae</taxon>
        <taxon>asterids</taxon>
        <taxon>Cornales</taxon>
        <taxon>Nyssaceae</taxon>
        <taxon>Nyssa</taxon>
    </lineage>
</organism>
<dbReference type="OrthoDB" id="1845088at2759"/>
<dbReference type="AlphaFoldDB" id="A0A5J5AV81"/>